<sequence>MTRAKARYLAILLPFGMAACSTSGAYPSLAQRDVERVSGSGTPAAADEAAPVPALPPPSADLVTRLAGLVKVAQAADRQFQSNRSAATRAVAAAGGVGTDSWSTASVALAKLESSRSSGMGALADLDTLYADARDTAPLDESPSTLAITSARSEVAALLDAQDKVIADLSGRLRG</sequence>
<name>A0A0J7XU29_9SPHN</name>
<proteinExistence type="predicted"/>
<keyword evidence="3" id="KW-1185">Reference proteome</keyword>
<reference evidence="2 3" key="1">
    <citation type="journal article" date="2015" name="G3 (Bethesda)">
        <title>Insights into Ongoing Evolution of the Hexachlorocyclohexane Catabolic Pathway from Comparative Genomics of Ten Sphingomonadaceae Strains.</title>
        <authorList>
            <person name="Pearce S.L."/>
            <person name="Oakeshott J.G."/>
            <person name="Pandey G."/>
        </authorList>
    </citation>
    <scope>NUCLEOTIDE SEQUENCE [LARGE SCALE GENOMIC DNA]</scope>
    <source>
        <strain evidence="2 3">LL02</strain>
    </source>
</reference>
<feature type="signal peptide" evidence="1">
    <location>
        <begin position="1"/>
        <end position="25"/>
    </location>
</feature>
<feature type="chain" id="PRO_5005291580" description="Lipoprotein" evidence="1">
    <location>
        <begin position="26"/>
        <end position="175"/>
    </location>
</feature>
<evidence type="ECO:0008006" key="4">
    <source>
        <dbReference type="Google" id="ProtNLM"/>
    </source>
</evidence>
<dbReference type="EMBL" id="JACU01000005">
    <property type="protein sequence ID" value="KMS55157.1"/>
    <property type="molecule type" value="Genomic_DNA"/>
</dbReference>
<dbReference type="PROSITE" id="PS51257">
    <property type="entry name" value="PROKAR_LIPOPROTEIN"/>
    <property type="match status" value="1"/>
</dbReference>
<protein>
    <recommendedName>
        <fullName evidence="4">Lipoprotein</fullName>
    </recommendedName>
</protein>
<evidence type="ECO:0000313" key="2">
    <source>
        <dbReference type="EMBL" id="KMS55157.1"/>
    </source>
</evidence>
<gene>
    <name evidence="2" type="ORF">V474_19130</name>
</gene>
<dbReference type="Proteomes" id="UP000052268">
    <property type="component" value="Unassembled WGS sequence"/>
</dbReference>
<dbReference type="OrthoDB" id="7505503at2"/>
<dbReference type="RefSeq" id="WP_059152138.1">
    <property type="nucleotide sequence ID" value="NZ_KQ130454.1"/>
</dbReference>
<evidence type="ECO:0000313" key="3">
    <source>
        <dbReference type="Proteomes" id="UP000052268"/>
    </source>
</evidence>
<evidence type="ECO:0000256" key="1">
    <source>
        <dbReference type="SAM" id="SignalP"/>
    </source>
</evidence>
<dbReference type="AlphaFoldDB" id="A0A0J7XU29"/>
<comment type="caution">
    <text evidence="2">The sequence shown here is derived from an EMBL/GenBank/DDBJ whole genome shotgun (WGS) entry which is preliminary data.</text>
</comment>
<accession>A0A0J7XU29</accession>
<organism evidence="2 3">
    <name type="scientific">Novosphingobium barchaimii LL02</name>
    <dbReference type="NCBI Taxonomy" id="1114963"/>
    <lineage>
        <taxon>Bacteria</taxon>
        <taxon>Pseudomonadati</taxon>
        <taxon>Pseudomonadota</taxon>
        <taxon>Alphaproteobacteria</taxon>
        <taxon>Sphingomonadales</taxon>
        <taxon>Sphingomonadaceae</taxon>
        <taxon>Novosphingobium</taxon>
    </lineage>
</organism>
<dbReference type="PATRIC" id="fig|1114963.3.peg.2663"/>
<keyword evidence="1" id="KW-0732">Signal</keyword>